<keyword evidence="3" id="KW-1185">Reference proteome</keyword>
<feature type="compositionally biased region" description="Basic and acidic residues" evidence="1">
    <location>
        <begin position="1"/>
        <end position="11"/>
    </location>
</feature>
<comment type="caution">
    <text evidence="2">The sequence shown here is derived from an EMBL/GenBank/DDBJ whole genome shotgun (WGS) entry which is preliminary data.</text>
</comment>
<reference evidence="2 3" key="1">
    <citation type="submission" date="2019-06" db="EMBL/GenBank/DDBJ databases">
        <title>Whole genome shotgun sequence of Streptomyces spinoverrucosus NBRC 14228.</title>
        <authorList>
            <person name="Hosoyama A."/>
            <person name="Uohara A."/>
            <person name="Ohji S."/>
            <person name="Ichikawa N."/>
        </authorList>
    </citation>
    <scope>NUCLEOTIDE SEQUENCE [LARGE SCALE GENOMIC DNA]</scope>
    <source>
        <strain evidence="2 3">NBRC 14228</strain>
    </source>
</reference>
<evidence type="ECO:0000313" key="3">
    <source>
        <dbReference type="Proteomes" id="UP000317881"/>
    </source>
</evidence>
<dbReference type="AlphaFoldDB" id="A0A4Y3VSZ4"/>
<gene>
    <name evidence="2" type="ORF">SSP24_57310</name>
</gene>
<evidence type="ECO:0000313" key="2">
    <source>
        <dbReference type="EMBL" id="GEC08076.1"/>
    </source>
</evidence>
<sequence>MLQHIGREGDVGHPVGQRQQIPVGDHGAIGRLLAQLTHVGLKQVGLRTTPPKPLGEVPTTPTDIDNDPPGDGTVVGLDLGDGVAGEEGVAGVRGVLFVAERPEEGKGTPKRRILETPARRRR</sequence>
<proteinExistence type="predicted"/>
<feature type="region of interest" description="Disordered" evidence="1">
    <location>
        <begin position="43"/>
        <end position="72"/>
    </location>
</feature>
<dbReference type="Proteomes" id="UP000317881">
    <property type="component" value="Unassembled WGS sequence"/>
</dbReference>
<organism evidence="2 3">
    <name type="scientific">Streptomyces spinoverrucosus</name>
    <dbReference type="NCBI Taxonomy" id="284043"/>
    <lineage>
        <taxon>Bacteria</taxon>
        <taxon>Bacillati</taxon>
        <taxon>Actinomycetota</taxon>
        <taxon>Actinomycetes</taxon>
        <taxon>Kitasatosporales</taxon>
        <taxon>Streptomycetaceae</taxon>
        <taxon>Streptomyces</taxon>
    </lineage>
</organism>
<feature type="region of interest" description="Disordered" evidence="1">
    <location>
        <begin position="101"/>
        <end position="122"/>
    </location>
</feature>
<dbReference type="EMBL" id="BJND01000046">
    <property type="protein sequence ID" value="GEC08076.1"/>
    <property type="molecule type" value="Genomic_DNA"/>
</dbReference>
<feature type="compositionally biased region" description="Low complexity" evidence="1">
    <location>
        <begin position="58"/>
        <end position="72"/>
    </location>
</feature>
<feature type="region of interest" description="Disordered" evidence="1">
    <location>
        <begin position="1"/>
        <end position="22"/>
    </location>
</feature>
<evidence type="ECO:0000256" key="1">
    <source>
        <dbReference type="SAM" id="MobiDB-lite"/>
    </source>
</evidence>
<accession>A0A4Y3VSZ4</accession>
<name>A0A4Y3VSZ4_9ACTN</name>
<protein>
    <submittedName>
        <fullName evidence="2">Uncharacterized protein</fullName>
    </submittedName>
</protein>